<evidence type="ECO:0000313" key="3">
    <source>
        <dbReference type="Proteomes" id="UP000553948"/>
    </source>
</evidence>
<feature type="region of interest" description="Disordered" evidence="1">
    <location>
        <begin position="169"/>
        <end position="190"/>
    </location>
</feature>
<proteinExistence type="predicted"/>
<evidence type="ECO:0000313" key="2">
    <source>
        <dbReference type="EMBL" id="MBA6119280.1"/>
    </source>
</evidence>
<dbReference type="Proteomes" id="UP000553948">
    <property type="component" value="Unassembled WGS sequence"/>
</dbReference>
<protein>
    <submittedName>
        <fullName evidence="2">DUF4238 domain-containing protein</fullName>
    </submittedName>
</protein>
<gene>
    <name evidence="2" type="ORF">H4C47_26620</name>
</gene>
<accession>A0A7W2L6I1</accession>
<organism evidence="2 3">
    <name type="scientific">Pseudomonas putida</name>
    <name type="common">Arthrobacter siderocapsulatus</name>
    <dbReference type="NCBI Taxonomy" id="303"/>
    <lineage>
        <taxon>Bacteria</taxon>
        <taxon>Pseudomonadati</taxon>
        <taxon>Pseudomonadota</taxon>
        <taxon>Gammaproteobacteria</taxon>
        <taxon>Pseudomonadales</taxon>
        <taxon>Pseudomonadaceae</taxon>
        <taxon>Pseudomonas</taxon>
    </lineage>
</organism>
<dbReference type="EMBL" id="JACGDG010000040">
    <property type="protein sequence ID" value="MBA6119280.1"/>
    <property type="molecule type" value="Genomic_DNA"/>
</dbReference>
<dbReference type="InterPro" id="IPR025332">
    <property type="entry name" value="DUF4238"/>
</dbReference>
<sequence length="190" mass="22265">MSELRRDNHFIPKLYLKNWAQDGKIFSYRLLVPHQKVPLWKAYPLKGIAFHPHLYTYTLGDQVTDEFERWLDSEFESPAAEAIQRVVQEQRLSRDDWGRLISFALCQDLRTPAHMRQFLQRLQRTLPQMIDQTIERCITRLTHAAVHGAHLEINPENLESSSFDDCPFRLTSTPETGTRADGVQVQRHVK</sequence>
<dbReference type="Pfam" id="PF14022">
    <property type="entry name" value="DUF4238"/>
    <property type="match status" value="1"/>
</dbReference>
<evidence type="ECO:0000256" key="1">
    <source>
        <dbReference type="SAM" id="MobiDB-lite"/>
    </source>
</evidence>
<dbReference type="RefSeq" id="WP_033738712.1">
    <property type="nucleotide sequence ID" value="NZ_JACGDG010000040.1"/>
</dbReference>
<dbReference type="AlphaFoldDB" id="A0A7W2L6I1"/>
<name>A0A7W2L6I1_PSEPU</name>
<comment type="caution">
    <text evidence="2">The sequence shown here is derived from an EMBL/GenBank/DDBJ whole genome shotgun (WGS) entry which is preliminary data.</text>
</comment>
<reference evidence="2 3" key="1">
    <citation type="submission" date="2020-07" db="EMBL/GenBank/DDBJ databases">
        <title>Diversity of carbapenemase encoding genes among Pseudomonas putida group clinical isolates in a tertiary Brazilian hospital.</title>
        <authorList>
            <person name="Alberto-Lei F."/>
            <person name="Nodari C.S."/>
            <person name="Streling A.P."/>
            <person name="Paulino J.T."/>
            <person name="Bessa-Neto F.O."/>
            <person name="Cayo R."/>
            <person name="Gales A.C."/>
        </authorList>
    </citation>
    <scope>NUCLEOTIDE SEQUENCE [LARGE SCALE GENOMIC DNA]</scope>
    <source>
        <strain evidence="2 3">12464</strain>
    </source>
</reference>